<organism evidence="2 3">
    <name type="scientific">Burkholderia cenocepacia</name>
    <dbReference type="NCBI Taxonomy" id="95486"/>
    <lineage>
        <taxon>Bacteria</taxon>
        <taxon>Pseudomonadati</taxon>
        <taxon>Pseudomonadota</taxon>
        <taxon>Betaproteobacteria</taxon>
        <taxon>Burkholderiales</taxon>
        <taxon>Burkholderiaceae</taxon>
        <taxon>Burkholderia</taxon>
        <taxon>Burkholderia cepacia complex</taxon>
    </lineage>
</organism>
<feature type="transmembrane region" description="Helical" evidence="1">
    <location>
        <begin position="20"/>
        <end position="40"/>
    </location>
</feature>
<sequence length="77" mass="8407">MTSMTDSMRQSLTTWCLHLIYAGLVLFVGWVAGFILGRTLAKMIQNRNVGELIARLCIVAGTFAALPLAYRIAAMSS</sequence>
<evidence type="ECO:0000313" key="3">
    <source>
        <dbReference type="Proteomes" id="UP000188543"/>
    </source>
</evidence>
<keyword evidence="1" id="KW-0812">Transmembrane</keyword>
<name>A0A1V2VVC1_9BURK</name>
<reference evidence="2 3" key="1">
    <citation type="submission" date="2016-08" db="EMBL/GenBank/DDBJ databases">
        <authorList>
            <person name="Seilhamer J.J."/>
        </authorList>
    </citation>
    <scope>NUCLEOTIDE SEQUENCE [LARGE SCALE GENOMIC DNA]</scope>
    <source>
        <strain evidence="2 3">VC14762</strain>
    </source>
</reference>
<dbReference type="AlphaFoldDB" id="A0A1V2VVC1"/>
<keyword evidence="1" id="KW-0472">Membrane</keyword>
<protein>
    <recommendedName>
        <fullName evidence="4">Transmembrane protein</fullName>
    </recommendedName>
</protein>
<dbReference type="RefSeq" id="WP_077176608.1">
    <property type="nucleotide sequence ID" value="NZ_MUTB01000063.1"/>
</dbReference>
<evidence type="ECO:0008006" key="4">
    <source>
        <dbReference type="Google" id="ProtNLM"/>
    </source>
</evidence>
<comment type="caution">
    <text evidence="2">The sequence shown here is derived from an EMBL/GenBank/DDBJ whole genome shotgun (WGS) entry which is preliminary data.</text>
</comment>
<evidence type="ECO:0000313" key="2">
    <source>
        <dbReference type="EMBL" id="ONU77730.1"/>
    </source>
</evidence>
<dbReference type="InterPro" id="IPR008910">
    <property type="entry name" value="MSC_TM_helix"/>
</dbReference>
<feature type="transmembrane region" description="Helical" evidence="1">
    <location>
        <begin position="52"/>
        <end position="73"/>
    </location>
</feature>
<accession>A0A1V2VVC1</accession>
<dbReference type="Pfam" id="PF05552">
    <property type="entry name" value="MS_channel_1st_1"/>
    <property type="match status" value="1"/>
</dbReference>
<dbReference type="EMBL" id="MUTJ01000092">
    <property type="protein sequence ID" value="ONU77730.1"/>
    <property type="molecule type" value="Genomic_DNA"/>
</dbReference>
<proteinExistence type="predicted"/>
<dbReference type="Proteomes" id="UP000188543">
    <property type="component" value="Unassembled WGS sequence"/>
</dbReference>
<keyword evidence="1" id="KW-1133">Transmembrane helix</keyword>
<evidence type="ECO:0000256" key="1">
    <source>
        <dbReference type="SAM" id="Phobius"/>
    </source>
</evidence>
<gene>
    <name evidence="2" type="ORF">A8E72_30525</name>
</gene>